<dbReference type="Proteomes" id="UP001140096">
    <property type="component" value="Unassembled WGS sequence"/>
</dbReference>
<accession>A0ACC1LN72</accession>
<proteinExistence type="predicted"/>
<feature type="non-terminal residue" evidence="1">
    <location>
        <position position="1"/>
    </location>
</feature>
<dbReference type="EMBL" id="JANBUP010000239">
    <property type="protein sequence ID" value="KAJ2812361.1"/>
    <property type="molecule type" value="Genomic_DNA"/>
</dbReference>
<evidence type="ECO:0000313" key="1">
    <source>
        <dbReference type="EMBL" id="KAJ2812361.1"/>
    </source>
</evidence>
<reference evidence="1" key="1">
    <citation type="submission" date="2022-07" db="EMBL/GenBank/DDBJ databases">
        <title>Phylogenomic reconstructions and comparative analyses of Kickxellomycotina fungi.</title>
        <authorList>
            <person name="Reynolds N.K."/>
            <person name="Stajich J.E."/>
            <person name="Barry K."/>
            <person name="Grigoriev I.V."/>
            <person name="Crous P."/>
            <person name="Smith M.E."/>
        </authorList>
    </citation>
    <scope>NUCLEOTIDE SEQUENCE</scope>
    <source>
        <strain evidence="1">CBS 102833</strain>
    </source>
</reference>
<organism evidence="1 2">
    <name type="scientific">Coemansia furcata</name>
    <dbReference type="NCBI Taxonomy" id="417177"/>
    <lineage>
        <taxon>Eukaryota</taxon>
        <taxon>Fungi</taxon>
        <taxon>Fungi incertae sedis</taxon>
        <taxon>Zoopagomycota</taxon>
        <taxon>Kickxellomycotina</taxon>
        <taxon>Kickxellomycetes</taxon>
        <taxon>Kickxellales</taxon>
        <taxon>Kickxellaceae</taxon>
        <taxon>Coemansia</taxon>
    </lineage>
</organism>
<keyword evidence="1" id="KW-0436">Ligase</keyword>
<keyword evidence="2" id="KW-1185">Reference proteome</keyword>
<evidence type="ECO:0000313" key="2">
    <source>
        <dbReference type="Proteomes" id="UP001140096"/>
    </source>
</evidence>
<dbReference type="EC" id="6.2.1.3" evidence="1"/>
<protein>
    <submittedName>
        <fullName evidence="1">Medium-chain fatty acid-CoA ligase faa2</fullName>
        <ecNumber evidence="1">6.2.1.3</ecNumber>
    </submittedName>
</protein>
<name>A0ACC1LN72_9FUNG</name>
<sequence>IRSTMKSYMVPNSAQPGYSAIMRNGTFKDGKLVNDYDGITTLYELLQRCLRLYPDAPFIGTRKFDAVTRTFGEYEWTNTTEASKLIDDFGSGLDMVYEKYAPRDAAKEGDQEALGIYSINRGEWMLAEAAGFRSRRYSIALYDTLGAESVEFIMNHAEVPVIVCSIDKIPKLLRLKDRMPGLKVIISMDEFALHGKNPVSLPFTVNSVRVLHEWAESLGVVLLDGLQVLEMGAANPTAPRPPRPDDLCTICYTSGTTGEPKGVMSTHESYTYAAMASHHTMPVDRPVYLSFLPMAHCFERIVIYVGLLGGGSVGFYSGDVLNIADDAQALRPTVLAGVPRLFNRIYDRIAAATIHAPGLRGVITRTAIKQKLERLEAGHGFKHAFWDRVVCSKIQQFFGGRLELLISGSAPIDANVLNFLRVAFASVFIEGYASTECNATATVSCPNDTRAGHVGVPYLGVEVRLRDVPEMGYLATDTPCPRGEILIRAKHVFKGYYKDPEKTQAAMEGEWLITGDIGQFEEDGNLKIIDRRKNILKLAQGEYVAVEHLETVYSRCPLIQNIFVHGDSLQSKLVAVVVPEPETFLPWARKLSGSPQADFSELCRDEHVVGALLVELRKLGRESKLQGFEIICSLHCDAEPFDIEGNKLLTSTFKLKRNVAQEYYRTHIDKMYRAINKKTK</sequence>
<gene>
    <name evidence="1" type="primary">FAA2_6</name>
    <name evidence="1" type="ORF">H4S07_001455</name>
</gene>
<comment type="caution">
    <text evidence="1">The sequence shown here is derived from an EMBL/GenBank/DDBJ whole genome shotgun (WGS) entry which is preliminary data.</text>
</comment>